<name>A0ABS8PRB9_9BACT</name>
<evidence type="ECO:0000313" key="10">
    <source>
        <dbReference type="Proteomes" id="UP001199816"/>
    </source>
</evidence>
<dbReference type="PROSITE" id="PS00714">
    <property type="entry name" value="NA_DICARBOXYL_SYMP_2"/>
    <property type="match status" value="1"/>
</dbReference>
<gene>
    <name evidence="9" type="ORF">LQ567_06500</name>
</gene>
<dbReference type="InterPro" id="IPR036458">
    <property type="entry name" value="Na:dicarbo_symporter_sf"/>
</dbReference>
<dbReference type="InterPro" id="IPR018107">
    <property type="entry name" value="Na-dicarboxylate_symporter_CS"/>
</dbReference>
<dbReference type="Pfam" id="PF00375">
    <property type="entry name" value="SDF"/>
    <property type="match status" value="1"/>
</dbReference>
<dbReference type="Gene3D" id="1.10.3860.10">
    <property type="entry name" value="Sodium:dicarboxylate symporter"/>
    <property type="match status" value="1"/>
</dbReference>
<reference evidence="9 10" key="1">
    <citation type="submission" date="2021-11" db="EMBL/GenBank/DDBJ databases">
        <title>Genomic of Niabella pedocola.</title>
        <authorList>
            <person name="Wu T."/>
        </authorList>
    </citation>
    <scope>NUCLEOTIDE SEQUENCE [LARGE SCALE GENOMIC DNA]</scope>
    <source>
        <strain evidence="9 10">JCM 31011</strain>
    </source>
</reference>
<keyword evidence="3" id="KW-1003">Cell membrane</keyword>
<sequence length="490" mass="53794">MNKRKAGFLSIILFTIAAAFHLIHEEWTPMPGALLFSLRWIVIGSLILFAGYKRSLTTWIFVAMAIGIEIGVDFPAFSQNLKFLSTIFLRLIKTIVAPLLFSTLVVGIASHSNLKQVGRMGWKSILYFEIVTTFALIIGLVFINITKAGTGIQVPEALLKDLPRSQEKLLQQKVITIMDSAGVSVPPHLIDKLPDPSEKTWQDHIVDIFPENIIKSIYEGNVLPIVVFSLIFGISLAMLSEQRKKPLIDFTESLSETMFKFTNLIMHFAPFGVGAAISVTVGHLGIDILKNLGLLLITLYLALFAFILVVLVPIALFAARIPLRKFIQAIKEPVSIAFATTSSDSALPKALANMEKFGVPRKIVSFVIPTGYTFNLDGTTLYLSLASVFVAQAAGIHLSFGEQLMIGLSLMLSSKGVAAVPRASLVILIATAHTFNLPLWPIMAIYGIDELMDMARTSVNVIGNTLASCVIARWEGEFDEQKALNFVEDN</sequence>
<evidence type="ECO:0000256" key="5">
    <source>
        <dbReference type="ARBA" id="ARBA00022847"/>
    </source>
</evidence>
<feature type="transmembrane region" description="Helical" evidence="8">
    <location>
        <begin position="126"/>
        <end position="145"/>
    </location>
</feature>
<comment type="subcellular location">
    <subcellularLocation>
        <location evidence="1">Cell membrane</location>
        <topology evidence="1">Multi-pass membrane protein</topology>
    </subcellularLocation>
</comment>
<protein>
    <submittedName>
        <fullName evidence="9">Cation:dicarboxylase symporter family transporter</fullName>
    </submittedName>
</protein>
<feature type="transmembrane region" description="Helical" evidence="8">
    <location>
        <begin position="83"/>
        <end position="106"/>
    </location>
</feature>
<keyword evidence="5" id="KW-0769">Symport</keyword>
<dbReference type="RefSeq" id="WP_231003371.1">
    <property type="nucleotide sequence ID" value="NZ_JAJNEC010000004.1"/>
</dbReference>
<organism evidence="9 10">
    <name type="scientific">Niabella pedocola</name>
    <dbReference type="NCBI Taxonomy" id="1752077"/>
    <lineage>
        <taxon>Bacteria</taxon>
        <taxon>Pseudomonadati</taxon>
        <taxon>Bacteroidota</taxon>
        <taxon>Chitinophagia</taxon>
        <taxon>Chitinophagales</taxon>
        <taxon>Chitinophagaceae</taxon>
        <taxon>Niabella</taxon>
    </lineage>
</organism>
<dbReference type="PANTHER" id="PTHR42865">
    <property type="entry name" value="PROTON/GLUTAMATE-ASPARTATE SYMPORTER"/>
    <property type="match status" value="1"/>
</dbReference>
<comment type="caution">
    <text evidence="9">The sequence shown here is derived from an EMBL/GenBank/DDBJ whole genome shotgun (WGS) entry which is preliminary data.</text>
</comment>
<dbReference type="Proteomes" id="UP001199816">
    <property type="component" value="Unassembled WGS sequence"/>
</dbReference>
<feature type="transmembrane region" description="Helical" evidence="8">
    <location>
        <begin position="29"/>
        <end position="49"/>
    </location>
</feature>
<feature type="transmembrane region" description="Helical" evidence="8">
    <location>
        <begin position="292"/>
        <end position="318"/>
    </location>
</feature>
<evidence type="ECO:0000256" key="4">
    <source>
        <dbReference type="ARBA" id="ARBA00022692"/>
    </source>
</evidence>
<dbReference type="PRINTS" id="PR00173">
    <property type="entry name" value="EDTRNSPORT"/>
</dbReference>
<evidence type="ECO:0000256" key="6">
    <source>
        <dbReference type="ARBA" id="ARBA00022989"/>
    </source>
</evidence>
<keyword evidence="7 8" id="KW-0472">Membrane</keyword>
<feature type="transmembrane region" description="Helical" evidence="8">
    <location>
        <begin position="381"/>
        <end position="400"/>
    </location>
</feature>
<evidence type="ECO:0000256" key="8">
    <source>
        <dbReference type="SAM" id="Phobius"/>
    </source>
</evidence>
<keyword evidence="2" id="KW-0813">Transport</keyword>
<evidence type="ECO:0000256" key="2">
    <source>
        <dbReference type="ARBA" id="ARBA00022448"/>
    </source>
</evidence>
<accession>A0ABS8PRB9</accession>
<dbReference type="PANTHER" id="PTHR42865:SF7">
    <property type="entry name" value="PROTON_GLUTAMATE-ASPARTATE SYMPORTER"/>
    <property type="match status" value="1"/>
</dbReference>
<dbReference type="EMBL" id="JAJNEC010000004">
    <property type="protein sequence ID" value="MCD2422406.1"/>
    <property type="molecule type" value="Genomic_DNA"/>
</dbReference>
<dbReference type="SUPFAM" id="SSF118215">
    <property type="entry name" value="Proton glutamate symport protein"/>
    <property type="match status" value="1"/>
</dbReference>
<feature type="transmembrane region" description="Helical" evidence="8">
    <location>
        <begin position="420"/>
        <end position="446"/>
    </location>
</feature>
<feature type="transmembrane region" description="Helical" evidence="8">
    <location>
        <begin position="222"/>
        <end position="240"/>
    </location>
</feature>
<dbReference type="InterPro" id="IPR001991">
    <property type="entry name" value="Na-dicarboxylate_symporter"/>
</dbReference>
<keyword evidence="10" id="KW-1185">Reference proteome</keyword>
<evidence type="ECO:0000256" key="3">
    <source>
        <dbReference type="ARBA" id="ARBA00022475"/>
    </source>
</evidence>
<evidence type="ECO:0000256" key="7">
    <source>
        <dbReference type="ARBA" id="ARBA00023136"/>
    </source>
</evidence>
<evidence type="ECO:0000313" key="9">
    <source>
        <dbReference type="EMBL" id="MCD2422406.1"/>
    </source>
</evidence>
<evidence type="ECO:0000256" key="1">
    <source>
        <dbReference type="ARBA" id="ARBA00004651"/>
    </source>
</evidence>
<proteinExistence type="predicted"/>
<keyword evidence="4 8" id="KW-0812">Transmembrane</keyword>
<keyword evidence="6 8" id="KW-1133">Transmembrane helix</keyword>
<feature type="transmembrane region" description="Helical" evidence="8">
    <location>
        <begin position="56"/>
        <end position="77"/>
    </location>
</feature>
<feature type="transmembrane region" description="Helical" evidence="8">
    <location>
        <begin position="261"/>
        <end position="286"/>
    </location>
</feature>